<keyword evidence="2" id="KW-0378">Hydrolase</keyword>
<dbReference type="InterPro" id="IPR000073">
    <property type="entry name" value="AB_hydrolase_1"/>
</dbReference>
<evidence type="ECO:0000259" key="1">
    <source>
        <dbReference type="Pfam" id="PF00561"/>
    </source>
</evidence>
<dbReference type="Proteomes" id="UP000502508">
    <property type="component" value="Chromosome"/>
</dbReference>
<protein>
    <submittedName>
        <fullName evidence="2">Alpha/beta hydrolase</fullName>
    </submittedName>
</protein>
<dbReference type="PANTHER" id="PTHR43433:SF5">
    <property type="entry name" value="AB HYDROLASE-1 DOMAIN-CONTAINING PROTEIN"/>
    <property type="match status" value="1"/>
</dbReference>
<evidence type="ECO:0000313" key="2">
    <source>
        <dbReference type="EMBL" id="BCB73667.1"/>
    </source>
</evidence>
<feature type="domain" description="AB hydrolase-1" evidence="1">
    <location>
        <begin position="33"/>
        <end position="141"/>
    </location>
</feature>
<keyword evidence="3" id="KW-1185">Reference proteome</keyword>
<dbReference type="AlphaFoldDB" id="A0A6F8XIN6"/>
<dbReference type="InterPro" id="IPR029058">
    <property type="entry name" value="AB_hydrolase_fold"/>
</dbReference>
<dbReference type="Pfam" id="PF00561">
    <property type="entry name" value="Abhydrolase_1"/>
    <property type="match status" value="1"/>
</dbReference>
<dbReference type="EMBL" id="AP022870">
    <property type="protein sequence ID" value="BCB73667.1"/>
    <property type="molecule type" value="Genomic_DNA"/>
</dbReference>
<reference evidence="2 3" key="1">
    <citation type="submission" date="2020-03" db="EMBL/GenBank/DDBJ databases">
        <title>Whole genome shotgun sequence of Phytohabitans flavus NBRC 107702.</title>
        <authorList>
            <person name="Komaki H."/>
            <person name="Tamura T."/>
        </authorList>
    </citation>
    <scope>NUCLEOTIDE SEQUENCE [LARGE SCALE GENOMIC DNA]</scope>
    <source>
        <strain evidence="2 3">NBRC 107702</strain>
    </source>
</reference>
<dbReference type="SUPFAM" id="SSF53474">
    <property type="entry name" value="alpha/beta-Hydrolases"/>
    <property type="match status" value="1"/>
</dbReference>
<accession>A0A6F8XIN6</accession>
<dbReference type="GO" id="GO:0016787">
    <property type="term" value="F:hydrolase activity"/>
    <property type="evidence" value="ECO:0007669"/>
    <property type="project" value="UniProtKB-KW"/>
</dbReference>
<proteinExistence type="predicted"/>
<dbReference type="RefSeq" id="WP_173032767.1">
    <property type="nucleotide sequence ID" value="NZ_AP022870.1"/>
</dbReference>
<dbReference type="PANTHER" id="PTHR43433">
    <property type="entry name" value="HYDROLASE, ALPHA/BETA FOLD FAMILY PROTEIN"/>
    <property type="match status" value="1"/>
</dbReference>
<sequence>MSDATLTVKTITLPGGRDIEVHLGNWELGGDSPSLVFHHGTPGWGDPGRHLLQASADRGVRIVGITRAGYSASTRVPARTVASVAADVEAVLDDLGIQRALVVGVSGGGPHALATAARLQERVSATASVAGLAPWTAPGLDFLAGMGQGNLEEYGAALEGEAKLLEFLEREAPGITQISPDELAVSMASLLPDVDKRLVTGDYAAELVQHFSRSLAPGVWGWVDDDLAFLSPWEFDLKLLSGRHVAVWQGRHDLMVPSAHGSWLVSGVEGARSRLLPDDGHLSIVVGRAAEILDDLLMSW</sequence>
<dbReference type="InterPro" id="IPR050471">
    <property type="entry name" value="AB_hydrolase"/>
</dbReference>
<reference evidence="2 3" key="2">
    <citation type="submission" date="2020-03" db="EMBL/GenBank/DDBJ databases">
        <authorList>
            <person name="Ichikawa N."/>
            <person name="Kimura A."/>
            <person name="Kitahashi Y."/>
            <person name="Uohara A."/>
        </authorList>
    </citation>
    <scope>NUCLEOTIDE SEQUENCE [LARGE SCALE GENOMIC DNA]</scope>
    <source>
        <strain evidence="2 3">NBRC 107702</strain>
    </source>
</reference>
<evidence type="ECO:0000313" key="3">
    <source>
        <dbReference type="Proteomes" id="UP000502508"/>
    </source>
</evidence>
<dbReference type="KEGG" id="pfla:Pflav_000770"/>
<gene>
    <name evidence="2" type="ORF">Pflav_000770</name>
</gene>
<dbReference type="Gene3D" id="3.40.50.1820">
    <property type="entry name" value="alpha/beta hydrolase"/>
    <property type="match status" value="1"/>
</dbReference>
<name>A0A6F8XIN6_9ACTN</name>
<organism evidence="2 3">
    <name type="scientific">Phytohabitans flavus</name>
    <dbReference type="NCBI Taxonomy" id="1076124"/>
    <lineage>
        <taxon>Bacteria</taxon>
        <taxon>Bacillati</taxon>
        <taxon>Actinomycetota</taxon>
        <taxon>Actinomycetes</taxon>
        <taxon>Micromonosporales</taxon>
        <taxon>Micromonosporaceae</taxon>
    </lineage>
</organism>